<feature type="domain" description="D-isomer specific 2-hydroxyacid dehydrogenase catalytic" evidence="5">
    <location>
        <begin position="5"/>
        <end position="321"/>
    </location>
</feature>
<proteinExistence type="inferred from homology"/>
<comment type="similarity">
    <text evidence="1 4">Belongs to the D-isomer specific 2-hydroxyacid dehydrogenase family.</text>
</comment>
<dbReference type="InterPro" id="IPR058205">
    <property type="entry name" value="D-LDH-like"/>
</dbReference>
<evidence type="ECO:0000259" key="5">
    <source>
        <dbReference type="Pfam" id="PF00389"/>
    </source>
</evidence>
<dbReference type="PANTHER" id="PTHR43026:SF1">
    <property type="entry name" value="2-HYDROXYACID DEHYDROGENASE HOMOLOG 1-RELATED"/>
    <property type="match status" value="1"/>
</dbReference>
<sequence length="334" mass="36781">MKVGVFSAKPYDRQFLQEVDAPDIDWHFIETRLSEQTLPLAKGMDAICAFVNDQLDTTTLSQLKKMGIMHIALRCAGFNNVDTQAAQRLGFSVSRVPAYSPEAVAEHTLALILTLNRKLHKAYNRIKEGNFSLDGLMGFNLHGKTVGIIGTGRIGAATCRIISGFGCKILCHDPSPNDEVKAMGARYVPIDELVSQADIISLHCPLTPETRHMINDARLSQMKPGVMLINTSRGAMVDTQAVIQHLKNGHIGYLGLDVYEMEGDLFFEDLSDQIIQDDVFQRLQTFPNVLITGHQGFFTREAMTHIAQTTADNLLASQQGDYSAPSFLVTPASS</sequence>
<evidence type="ECO:0000259" key="6">
    <source>
        <dbReference type="Pfam" id="PF02826"/>
    </source>
</evidence>
<organism evidence="7 8">
    <name type="scientific">Saliniradius amylolyticus</name>
    <dbReference type="NCBI Taxonomy" id="2183582"/>
    <lineage>
        <taxon>Bacteria</taxon>
        <taxon>Pseudomonadati</taxon>
        <taxon>Pseudomonadota</taxon>
        <taxon>Gammaproteobacteria</taxon>
        <taxon>Alteromonadales</taxon>
        <taxon>Alteromonadaceae</taxon>
        <taxon>Saliniradius</taxon>
    </lineage>
</organism>
<keyword evidence="8" id="KW-1185">Reference proteome</keyword>
<evidence type="ECO:0000313" key="7">
    <source>
        <dbReference type="EMBL" id="AWL11840.1"/>
    </source>
</evidence>
<dbReference type="Gene3D" id="3.40.50.720">
    <property type="entry name" value="NAD(P)-binding Rossmann-like Domain"/>
    <property type="match status" value="2"/>
</dbReference>
<dbReference type="InterPro" id="IPR006140">
    <property type="entry name" value="D-isomer_DH_NAD-bd"/>
</dbReference>
<dbReference type="RefSeq" id="WP_109339457.1">
    <property type="nucleotide sequence ID" value="NZ_CP029347.1"/>
</dbReference>
<evidence type="ECO:0000313" key="8">
    <source>
        <dbReference type="Proteomes" id="UP000245728"/>
    </source>
</evidence>
<keyword evidence="3" id="KW-0520">NAD</keyword>
<keyword evidence="2 4" id="KW-0560">Oxidoreductase</keyword>
<protein>
    <submittedName>
        <fullName evidence="7">D-lactate dehydrogenase</fullName>
        <ecNumber evidence="7">1.1.1.28</ecNumber>
    </submittedName>
</protein>
<evidence type="ECO:0000256" key="3">
    <source>
        <dbReference type="ARBA" id="ARBA00023027"/>
    </source>
</evidence>
<dbReference type="GO" id="GO:0051287">
    <property type="term" value="F:NAD binding"/>
    <property type="evidence" value="ECO:0007669"/>
    <property type="project" value="InterPro"/>
</dbReference>
<dbReference type="Pfam" id="PF00389">
    <property type="entry name" value="2-Hacid_dh"/>
    <property type="match status" value="1"/>
</dbReference>
<reference evidence="7 8" key="1">
    <citation type="submission" date="2018-05" db="EMBL/GenBank/DDBJ databases">
        <title>Salinimonas sp. HMF8227 Genome sequencing and assembly.</title>
        <authorList>
            <person name="Kang H."/>
            <person name="Kang J."/>
            <person name="Cha I."/>
            <person name="Kim H."/>
            <person name="Joh K."/>
        </authorList>
    </citation>
    <scope>NUCLEOTIDE SEQUENCE [LARGE SCALE GENOMIC DNA]</scope>
    <source>
        <strain evidence="7 8">HMF8227</strain>
    </source>
</reference>
<dbReference type="SUPFAM" id="SSF51735">
    <property type="entry name" value="NAD(P)-binding Rossmann-fold domains"/>
    <property type="match status" value="1"/>
</dbReference>
<dbReference type="CDD" id="cd12183">
    <property type="entry name" value="LDH_like_2"/>
    <property type="match status" value="1"/>
</dbReference>
<dbReference type="Pfam" id="PF02826">
    <property type="entry name" value="2-Hacid_dh_C"/>
    <property type="match status" value="1"/>
</dbReference>
<dbReference type="EC" id="1.1.1.28" evidence="7"/>
<dbReference type="InterPro" id="IPR029753">
    <property type="entry name" value="D-isomer_DH_CS"/>
</dbReference>
<evidence type="ECO:0000256" key="4">
    <source>
        <dbReference type="RuleBase" id="RU003719"/>
    </source>
</evidence>
<dbReference type="GO" id="GO:0008720">
    <property type="term" value="F:D-lactate dehydrogenase (NAD+) activity"/>
    <property type="evidence" value="ECO:0007669"/>
    <property type="project" value="UniProtKB-EC"/>
</dbReference>
<feature type="domain" description="D-isomer specific 2-hydroxyacid dehydrogenase NAD-binding" evidence="6">
    <location>
        <begin position="109"/>
        <end position="296"/>
    </location>
</feature>
<dbReference type="PROSITE" id="PS00670">
    <property type="entry name" value="D_2_HYDROXYACID_DH_2"/>
    <property type="match status" value="1"/>
</dbReference>
<dbReference type="OrthoDB" id="9805416at2"/>
<accession>A0A2S2E3L5</accession>
<dbReference type="KEGG" id="salh:HMF8227_01362"/>
<dbReference type="SUPFAM" id="SSF52283">
    <property type="entry name" value="Formate/glycerate dehydrogenase catalytic domain-like"/>
    <property type="match status" value="1"/>
</dbReference>
<dbReference type="PANTHER" id="PTHR43026">
    <property type="entry name" value="2-HYDROXYACID DEHYDROGENASE HOMOLOG 1-RELATED"/>
    <property type="match status" value="1"/>
</dbReference>
<dbReference type="Proteomes" id="UP000245728">
    <property type="component" value="Chromosome"/>
</dbReference>
<dbReference type="InterPro" id="IPR029752">
    <property type="entry name" value="D-isomer_DH_CS1"/>
</dbReference>
<dbReference type="EMBL" id="CP029347">
    <property type="protein sequence ID" value="AWL11840.1"/>
    <property type="molecule type" value="Genomic_DNA"/>
</dbReference>
<dbReference type="InterPro" id="IPR006139">
    <property type="entry name" value="D-isomer_2_OHA_DH_cat_dom"/>
</dbReference>
<evidence type="ECO:0000256" key="1">
    <source>
        <dbReference type="ARBA" id="ARBA00005854"/>
    </source>
</evidence>
<dbReference type="AlphaFoldDB" id="A0A2S2E3L5"/>
<evidence type="ECO:0000256" key="2">
    <source>
        <dbReference type="ARBA" id="ARBA00023002"/>
    </source>
</evidence>
<dbReference type="PROSITE" id="PS00065">
    <property type="entry name" value="D_2_HYDROXYACID_DH_1"/>
    <property type="match status" value="1"/>
</dbReference>
<dbReference type="InterPro" id="IPR036291">
    <property type="entry name" value="NAD(P)-bd_dom_sf"/>
</dbReference>
<gene>
    <name evidence="7" type="primary">ldhA</name>
    <name evidence="7" type="ORF">HMF8227_01362</name>
</gene>
<name>A0A2S2E3L5_9ALTE</name>